<dbReference type="EnsemblProtists" id="PYU1_T008646">
    <property type="protein sequence ID" value="PYU1_T008646"/>
    <property type="gene ID" value="PYU1_G008629"/>
</dbReference>
<sequence>MKGDTRVDNEKYDLPAGSQVTLAHHPVLHHKLTKLRDERTDSNLFRHVLREVTFYLGYEATYDLGTTPKKITTPIGEHEGAELSTRVAVVPILRAGLGMVDPMLDLLPNAVVHHIGMYRNKHSLLPVQYYNKLPKECNVDVAIVLEPVIATAGTIIATVAILKTWGVEKIKIVSTIASKQGLQDLFSKHPDVEVFLGAIDDALTEEGYIFPGLGDAGDREFQTGIHEDPNYSKKQRL</sequence>
<evidence type="ECO:0000256" key="2">
    <source>
        <dbReference type="ARBA" id="ARBA00005180"/>
    </source>
</evidence>
<evidence type="ECO:0000256" key="10">
    <source>
        <dbReference type="ARBA" id="ARBA00031082"/>
    </source>
</evidence>
<reference evidence="13" key="1">
    <citation type="journal article" date="2010" name="Genome Biol.">
        <title>Genome sequence of the necrotrophic plant pathogen Pythium ultimum reveals original pathogenicity mechanisms and effector repertoire.</title>
        <authorList>
            <person name="Levesque C.A."/>
            <person name="Brouwer H."/>
            <person name="Cano L."/>
            <person name="Hamilton J.P."/>
            <person name="Holt C."/>
            <person name="Huitema E."/>
            <person name="Raffaele S."/>
            <person name="Robideau G.P."/>
            <person name="Thines M."/>
            <person name="Win J."/>
            <person name="Zerillo M.M."/>
            <person name="Beakes G.W."/>
            <person name="Boore J.L."/>
            <person name="Busam D."/>
            <person name="Dumas B."/>
            <person name="Ferriera S."/>
            <person name="Fuerstenberg S.I."/>
            <person name="Gachon C.M."/>
            <person name="Gaulin E."/>
            <person name="Govers F."/>
            <person name="Grenville-Briggs L."/>
            <person name="Horner N."/>
            <person name="Hostetler J."/>
            <person name="Jiang R.H."/>
            <person name="Johnson J."/>
            <person name="Krajaejun T."/>
            <person name="Lin H."/>
            <person name="Meijer H.J."/>
            <person name="Moore B."/>
            <person name="Morris P."/>
            <person name="Phuntmart V."/>
            <person name="Puiu D."/>
            <person name="Shetty J."/>
            <person name="Stajich J.E."/>
            <person name="Tripathy S."/>
            <person name="Wawra S."/>
            <person name="van West P."/>
            <person name="Whitty B.R."/>
            <person name="Coutinho P.M."/>
            <person name="Henrissat B."/>
            <person name="Martin F."/>
            <person name="Thomas P.D."/>
            <person name="Tyler B.M."/>
            <person name="De Vries R.P."/>
            <person name="Kamoun S."/>
            <person name="Yandell M."/>
            <person name="Tisserat N."/>
            <person name="Buell C.R."/>
        </authorList>
    </citation>
    <scope>NUCLEOTIDE SEQUENCE</scope>
    <source>
        <strain evidence="13">DAOM:BR144</strain>
    </source>
</reference>
<dbReference type="Proteomes" id="UP000019132">
    <property type="component" value="Unassembled WGS sequence"/>
</dbReference>
<keyword evidence="13" id="KW-1185">Reference proteome</keyword>
<dbReference type="FunFam" id="3.40.50.2020:FF:000003">
    <property type="entry name" value="Uracil phosphoribosyltransferase"/>
    <property type="match status" value="1"/>
</dbReference>
<proteinExistence type="inferred from homology"/>
<dbReference type="GO" id="GO:0005525">
    <property type="term" value="F:GTP binding"/>
    <property type="evidence" value="ECO:0007669"/>
    <property type="project" value="UniProtKB-KW"/>
</dbReference>
<keyword evidence="5" id="KW-0021">Allosteric enzyme</keyword>
<dbReference type="InterPro" id="IPR029057">
    <property type="entry name" value="PRTase-like"/>
</dbReference>
<evidence type="ECO:0000256" key="9">
    <source>
        <dbReference type="ARBA" id="ARBA00023134"/>
    </source>
</evidence>
<evidence type="ECO:0000313" key="12">
    <source>
        <dbReference type="EnsemblProtists" id="PYU1_T008646"/>
    </source>
</evidence>
<dbReference type="NCBIfam" id="NF001097">
    <property type="entry name" value="PRK00129.1"/>
    <property type="match status" value="1"/>
</dbReference>
<dbReference type="Pfam" id="PF14681">
    <property type="entry name" value="UPRTase"/>
    <property type="match status" value="1"/>
</dbReference>
<dbReference type="EC" id="2.4.2.9" evidence="4"/>
<dbReference type="PANTHER" id="PTHR32315">
    <property type="entry name" value="ADENINE PHOSPHORIBOSYLTRANSFERASE"/>
    <property type="match status" value="1"/>
</dbReference>
<dbReference type="Gene3D" id="3.40.50.2020">
    <property type="match status" value="1"/>
</dbReference>
<keyword evidence="9" id="KW-0342">GTP-binding</keyword>
<evidence type="ECO:0000256" key="7">
    <source>
        <dbReference type="ARBA" id="ARBA00022679"/>
    </source>
</evidence>
<reference evidence="13" key="2">
    <citation type="submission" date="2010-04" db="EMBL/GenBank/DDBJ databases">
        <authorList>
            <person name="Buell R."/>
            <person name="Hamilton J."/>
            <person name="Hostetler J."/>
        </authorList>
    </citation>
    <scope>NUCLEOTIDE SEQUENCE [LARGE SCALE GENOMIC DNA]</scope>
    <source>
        <strain evidence="13">DAOM:BR144</strain>
    </source>
</reference>
<name>K3WUJ9_GLOUD</name>
<keyword evidence="8" id="KW-0547">Nucleotide-binding</keyword>
<dbReference type="GO" id="GO:0004845">
    <property type="term" value="F:uracil phosphoribosyltransferase activity"/>
    <property type="evidence" value="ECO:0007669"/>
    <property type="project" value="UniProtKB-EC"/>
</dbReference>
<dbReference type="InterPro" id="IPR005765">
    <property type="entry name" value="UPRT"/>
</dbReference>
<dbReference type="InParanoid" id="K3WUJ9"/>
<evidence type="ECO:0000256" key="6">
    <source>
        <dbReference type="ARBA" id="ARBA00022676"/>
    </source>
</evidence>
<feature type="domain" description="Phosphoribosyltransferase" evidence="11">
    <location>
        <begin position="24"/>
        <end position="223"/>
    </location>
</feature>
<dbReference type="PANTHER" id="PTHR32315:SF4">
    <property type="entry name" value="URACIL PHOSPHORIBOSYLTRANSFERASE, CHLOROPLASTIC"/>
    <property type="match status" value="1"/>
</dbReference>
<evidence type="ECO:0000259" key="11">
    <source>
        <dbReference type="Pfam" id="PF14681"/>
    </source>
</evidence>
<dbReference type="GO" id="GO:0006223">
    <property type="term" value="P:uracil salvage"/>
    <property type="evidence" value="ECO:0007669"/>
    <property type="project" value="InterPro"/>
</dbReference>
<dbReference type="CDD" id="cd06223">
    <property type="entry name" value="PRTases_typeI"/>
    <property type="match status" value="1"/>
</dbReference>
<evidence type="ECO:0000256" key="8">
    <source>
        <dbReference type="ARBA" id="ARBA00022741"/>
    </source>
</evidence>
<dbReference type="VEuPathDB" id="FungiDB:PYU1_G008629"/>
<protein>
    <recommendedName>
        <fullName evidence="4">uracil phosphoribosyltransferase</fullName>
        <ecNumber evidence="4">2.4.2.9</ecNumber>
    </recommendedName>
    <alternativeName>
        <fullName evidence="10">UMP pyrophosphorylase</fullName>
    </alternativeName>
</protein>
<dbReference type="AlphaFoldDB" id="K3WUJ9"/>
<dbReference type="InterPro" id="IPR000836">
    <property type="entry name" value="PRTase_dom"/>
</dbReference>
<evidence type="ECO:0000256" key="3">
    <source>
        <dbReference type="ARBA" id="ARBA00009516"/>
    </source>
</evidence>
<accession>K3WUJ9</accession>
<reference evidence="12" key="3">
    <citation type="submission" date="2015-02" db="UniProtKB">
        <authorList>
            <consortium name="EnsemblProtists"/>
        </authorList>
    </citation>
    <scope>IDENTIFICATION</scope>
    <source>
        <strain evidence="12">DAOM BR144</strain>
    </source>
</reference>
<comment type="pathway">
    <text evidence="2">Pyrimidine metabolism; UMP biosynthesis via salvage pathway; UMP from uracil: step 1/1.</text>
</comment>
<dbReference type="InterPro" id="IPR050054">
    <property type="entry name" value="UPRTase/APRTase"/>
</dbReference>
<dbReference type="SUPFAM" id="SSF53271">
    <property type="entry name" value="PRTase-like"/>
    <property type="match status" value="1"/>
</dbReference>
<keyword evidence="7" id="KW-0808">Transferase</keyword>
<keyword evidence="6" id="KW-0328">Glycosyltransferase</keyword>
<comment type="cofactor">
    <cofactor evidence="1">
        <name>Mg(2+)</name>
        <dbReference type="ChEBI" id="CHEBI:18420"/>
    </cofactor>
</comment>
<dbReference type="GO" id="GO:0044206">
    <property type="term" value="P:UMP salvage"/>
    <property type="evidence" value="ECO:0007669"/>
    <property type="project" value="UniProtKB-UniPathway"/>
</dbReference>
<dbReference type="GO" id="GO:0005737">
    <property type="term" value="C:cytoplasm"/>
    <property type="evidence" value="ECO:0007669"/>
    <property type="project" value="UniProtKB-ARBA"/>
</dbReference>
<comment type="similarity">
    <text evidence="3">Belongs to the UPRTase family.</text>
</comment>
<dbReference type="NCBIfam" id="TIGR01091">
    <property type="entry name" value="upp"/>
    <property type="match status" value="1"/>
</dbReference>
<dbReference type="HOGENOM" id="CLU_067096_2_1_1"/>
<dbReference type="STRING" id="431595.K3WUJ9"/>
<evidence type="ECO:0000256" key="4">
    <source>
        <dbReference type="ARBA" id="ARBA00011894"/>
    </source>
</evidence>
<dbReference type="eggNOG" id="KOG4203">
    <property type="taxonomic scope" value="Eukaryota"/>
</dbReference>
<evidence type="ECO:0000256" key="1">
    <source>
        <dbReference type="ARBA" id="ARBA00001946"/>
    </source>
</evidence>
<organism evidence="12 13">
    <name type="scientific">Globisporangium ultimum (strain ATCC 200006 / CBS 805.95 / DAOM BR144)</name>
    <name type="common">Pythium ultimum</name>
    <dbReference type="NCBI Taxonomy" id="431595"/>
    <lineage>
        <taxon>Eukaryota</taxon>
        <taxon>Sar</taxon>
        <taxon>Stramenopiles</taxon>
        <taxon>Oomycota</taxon>
        <taxon>Peronosporomycetes</taxon>
        <taxon>Pythiales</taxon>
        <taxon>Pythiaceae</taxon>
        <taxon>Globisporangium</taxon>
    </lineage>
</organism>
<evidence type="ECO:0000313" key="13">
    <source>
        <dbReference type="Proteomes" id="UP000019132"/>
    </source>
</evidence>
<evidence type="ECO:0000256" key="5">
    <source>
        <dbReference type="ARBA" id="ARBA00022533"/>
    </source>
</evidence>
<dbReference type="OMA" id="ISTHPCL"/>
<dbReference type="UniPathway" id="UPA00574">
    <property type="reaction ID" value="UER00636"/>
</dbReference>
<dbReference type="EMBL" id="GL376558">
    <property type="status" value="NOT_ANNOTATED_CDS"/>
    <property type="molecule type" value="Genomic_DNA"/>
</dbReference>